<comment type="caution">
    <text evidence="1">The sequence shown here is derived from an EMBL/GenBank/DDBJ whole genome shotgun (WGS) entry which is preliminary data.</text>
</comment>
<accession>A0A2U1UYJ7</accession>
<organism evidence="1 2">
    <name type="scientific">Teichococcus aestuarii</name>
    <dbReference type="NCBI Taxonomy" id="568898"/>
    <lineage>
        <taxon>Bacteria</taxon>
        <taxon>Pseudomonadati</taxon>
        <taxon>Pseudomonadota</taxon>
        <taxon>Alphaproteobacteria</taxon>
        <taxon>Acetobacterales</taxon>
        <taxon>Roseomonadaceae</taxon>
        <taxon>Roseomonas</taxon>
    </lineage>
</organism>
<protein>
    <submittedName>
        <fullName evidence="1">Uncharacterized protein</fullName>
    </submittedName>
</protein>
<evidence type="ECO:0000313" key="2">
    <source>
        <dbReference type="Proteomes" id="UP000245048"/>
    </source>
</evidence>
<proteinExistence type="predicted"/>
<dbReference type="Proteomes" id="UP000245048">
    <property type="component" value="Unassembled WGS sequence"/>
</dbReference>
<evidence type="ECO:0000313" key="1">
    <source>
        <dbReference type="EMBL" id="PWC26717.1"/>
    </source>
</evidence>
<keyword evidence="2" id="KW-1185">Reference proteome</keyword>
<dbReference type="EMBL" id="PDOA01000026">
    <property type="protein sequence ID" value="PWC26717.1"/>
    <property type="molecule type" value="Genomic_DNA"/>
</dbReference>
<gene>
    <name evidence="1" type="ORF">CR165_21780</name>
</gene>
<dbReference type="AlphaFoldDB" id="A0A2U1UYJ7"/>
<name>A0A2U1UYJ7_9PROT</name>
<dbReference type="OrthoDB" id="7273230at2"/>
<sequence>MDESWTTIDGPDDLRLGEVMPAWFAGRMLADEWKFGLLLSTGQTMLISRIEAVHLSPGGQVLLDVEMLMETEAEGVVVPEPVLLARTGRPRATVNLAHVVAAFEVAGAPGEEEDGED</sequence>
<reference evidence="2" key="1">
    <citation type="submission" date="2017-10" db="EMBL/GenBank/DDBJ databases">
        <authorList>
            <person name="Toshchakov S.V."/>
            <person name="Goeva M.A."/>
        </authorList>
    </citation>
    <scope>NUCLEOTIDE SEQUENCE [LARGE SCALE GENOMIC DNA]</scope>
    <source>
        <strain evidence="2">JR1/69-1-13</strain>
    </source>
</reference>
<dbReference type="RefSeq" id="WP_109519036.1">
    <property type="nucleotide sequence ID" value="NZ_PDOA01000026.1"/>
</dbReference>